<dbReference type="SUPFAM" id="SSF47769">
    <property type="entry name" value="SAM/Pointed domain"/>
    <property type="match status" value="1"/>
</dbReference>
<dbReference type="PANTHER" id="PTHR24135">
    <property type="entry name" value="SH3 AND MULTIPLE ANKYRIN REPEAT DOMAINS PROTEIN"/>
    <property type="match status" value="1"/>
</dbReference>
<dbReference type="Pfam" id="PF00536">
    <property type="entry name" value="SAM_1"/>
    <property type="match status" value="1"/>
</dbReference>
<accession>A0A914Z426</accession>
<organism evidence="2 3">
    <name type="scientific">Panagrolaimus superbus</name>
    <dbReference type="NCBI Taxonomy" id="310955"/>
    <lineage>
        <taxon>Eukaryota</taxon>
        <taxon>Metazoa</taxon>
        <taxon>Ecdysozoa</taxon>
        <taxon>Nematoda</taxon>
        <taxon>Chromadorea</taxon>
        <taxon>Rhabditida</taxon>
        <taxon>Tylenchina</taxon>
        <taxon>Panagrolaimomorpha</taxon>
        <taxon>Panagrolaimoidea</taxon>
        <taxon>Panagrolaimidae</taxon>
        <taxon>Panagrolaimus</taxon>
    </lineage>
</organism>
<dbReference type="GO" id="GO:0043197">
    <property type="term" value="C:dendritic spine"/>
    <property type="evidence" value="ECO:0007669"/>
    <property type="project" value="TreeGrafter"/>
</dbReference>
<dbReference type="GO" id="GO:0035255">
    <property type="term" value="F:ionotropic glutamate receptor binding"/>
    <property type="evidence" value="ECO:0007669"/>
    <property type="project" value="TreeGrafter"/>
</dbReference>
<evidence type="ECO:0000313" key="2">
    <source>
        <dbReference type="Proteomes" id="UP000887577"/>
    </source>
</evidence>
<dbReference type="AlphaFoldDB" id="A0A914Z426"/>
<evidence type="ECO:0000313" key="3">
    <source>
        <dbReference type="WBParaSite" id="PSU_v2.g7450.t1"/>
    </source>
</evidence>
<dbReference type="SMART" id="SM00454">
    <property type="entry name" value="SAM"/>
    <property type="match status" value="1"/>
</dbReference>
<name>A0A914Z426_9BILA</name>
<dbReference type="GO" id="GO:0014069">
    <property type="term" value="C:postsynaptic density"/>
    <property type="evidence" value="ECO:0007669"/>
    <property type="project" value="TreeGrafter"/>
</dbReference>
<protein>
    <submittedName>
        <fullName evidence="3">SAM domain-containing protein</fullName>
    </submittedName>
</protein>
<dbReference type="PROSITE" id="PS50105">
    <property type="entry name" value="SAM_DOMAIN"/>
    <property type="match status" value="1"/>
</dbReference>
<proteinExistence type="predicted"/>
<dbReference type="InterPro" id="IPR013761">
    <property type="entry name" value="SAM/pointed_sf"/>
</dbReference>
<dbReference type="WBParaSite" id="PSU_v2.g7450.t1">
    <property type="protein sequence ID" value="PSU_v2.g7450.t1"/>
    <property type="gene ID" value="PSU_v2.g7450"/>
</dbReference>
<evidence type="ECO:0000259" key="1">
    <source>
        <dbReference type="PROSITE" id="PS50105"/>
    </source>
</evidence>
<dbReference type="InterPro" id="IPR001660">
    <property type="entry name" value="SAM"/>
</dbReference>
<feature type="domain" description="SAM" evidence="1">
    <location>
        <begin position="35"/>
        <end position="98"/>
    </location>
</feature>
<reference evidence="3" key="1">
    <citation type="submission" date="2022-11" db="UniProtKB">
        <authorList>
            <consortium name="WormBaseParasite"/>
        </authorList>
    </citation>
    <scope>IDENTIFICATION</scope>
</reference>
<sequence>MQYANYSLQDFYSSTTTTTTTTTIIDFRGKELKHWSIEDVIEWLQHLELNEYSNAFIKRNIRGSDLVNFDRTKYTQLGVTRIAHRQCMEQSLRTFISG</sequence>
<dbReference type="Gene3D" id="1.10.150.50">
    <property type="entry name" value="Transcription Factor, Ets-1"/>
    <property type="match status" value="1"/>
</dbReference>
<dbReference type="PANTHER" id="PTHR24135:SF28">
    <property type="entry name" value="LD13733P"/>
    <property type="match status" value="1"/>
</dbReference>
<keyword evidence="2" id="KW-1185">Reference proteome</keyword>
<dbReference type="GO" id="GO:0045211">
    <property type="term" value="C:postsynaptic membrane"/>
    <property type="evidence" value="ECO:0007669"/>
    <property type="project" value="TreeGrafter"/>
</dbReference>
<dbReference type="Proteomes" id="UP000887577">
    <property type="component" value="Unplaced"/>
</dbReference>
<dbReference type="InterPro" id="IPR051569">
    <property type="entry name" value="SHANK"/>
</dbReference>
<dbReference type="GO" id="GO:0030160">
    <property type="term" value="F:synaptic receptor adaptor activity"/>
    <property type="evidence" value="ECO:0007669"/>
    <property type="project" value="TreeGrafter"/>
</dbReference>